<gene>
    <name evidence="9" type="ORF">FH972_012093</name>
</gene>
<feature type="transmembrane region" description="Helical" evidence="7">
    <location>
        <begin position="377"/>
        <end position="399"/>
    </location>
</feature>
<dbReference type="Pfam" id="PF07690">
    <property type="entry name" value="MFS_1"/>
    <property type="match status" value="1"/>
</dbReference>
<dbReference type="EMBL" id="CM017325">
    <property type="protein sequence ID" value="KAE8055239.1"/>
    <property type="molecule type" value="Genomic_DNA"/>
</dbReference>
<feature type="region of interest" description="Disordered" evidence="6">
    <location>
        <begin position="464"/>
        <end position="489"/>
    </location>
</feature>
<comment type="similarity">
    <text evidence="2">Belongs to the major facilitator superfamily.</text>
</comment>
<feature type="domain" description="SPX" evidence="8">
    <location>
        <begin position="2"/>
        <end position="145"/>
    </location>
</feature>
<evidence type="ECO:0000313" key="9">
    <source>
        <dbReference type="EMBL" id="KAE8055239.1"/>
    </source>
</evidence>
<dbReference type="PANTHER" id="PTHR23510:SF75">
    <property type="entry name" value="SPX DOMAIN-CONTAINING PROTEIN"/>
    <property type="match status" value="1"/>
</dbReference>
<keyword evidence="10" id="KW-1185">Reference proteome</keyword>
<dbReference type="InterPro" id="IPR004331">
    <property type="entry name" value="SPX_dom"/>
</dbReference>
<keyword evidence="5 7" id="KW-0472">Membrane</keyword>
<accession>A0A5N6R2R9</accession>
<evidence type="ECO:0000259" key="8">
    <source>
        <dbReference type="PROSITE" id="PS51382"/>
    </source>
</evidence>
<dbReference type="InterPro" id="IPR011701">
    <property type="entry name" value="MFS"/>
</dbReference>
<evidence type="ECO:0000256" key="1">
    <source>
        <dbReference type="ARBA" id="ARBA00004141"/>
    </source>
</evidence>
<dbReference type="AlphaFoldDB" id="A0A5N6R2R9"/>
<evidence type="ECO:0000256" key="5">
    <source>
        <dbReference type="ARBA" id="ARBA00023136"/>
    </source>
</evidence>
<reference evidence="9 10" key="1">
    <citation type="submission" date="2019-06" db="EMBL/GenBank/DDBJ databases">
        <title>A chromosomal-level reference genome of Carpinus fangiana (Coryloideae, Betulaceae).</title>
        <authorList>
            <person name="Yang X."/>
            <person name="Wang Z."/>
            <person name="Zhang L."/>
            <person name="Hao G."/>
            <person name="Liu J."/>
            <person name="Yang Y."/>
        </authorList>
    </citation>
    <scope>NUCLEOTIDE SEQUENCE [LARGE SCALE GENOMIC DNA]</scope>
    <source>
        <strain evidence="9">Cfa_2016G</strain>
        <tissue evidence="9">Leaf</tissue>
    </source>
</reference>
<feature type="transmembrane region" description="Helical" evidence="7">
    <location>
        <begin position="280"/>
        <end position="303"/>
    </location>
</feature>
<feature type="transmembrane region" description="Helical" evidence="7">
    <location>
        <begin position="676"/>
        <end position="697"/>
    </location>
</feature>
<dbReference type="OrthoDB" id="5588846at2759"/>
<feature type="transmembrane region" description="Helical" evidence="7">
    <location>
        <begin position="338"/>
        <end position="356"/>
    </location>
</feature>
<feature type="transmembrane region" description="Helical" evidence="7">
    <location>
        <begin position="247"/>
        <end position="268"/>
    </location>
</feature>
<evidence type="ECO:0000256" key="2">
    <source>
        <dbReference type="ARBA" id="ARBA00008335"/>
    </source>
</evidence>
<dbReference type="InterPro" id="IPR036259">
    <property type="entry name" value="MFS_trans_sf"/>
</dbReference>
<protein>
    <recommendedName>
        <fullName evidence="8">SPX domain-containing protein</fullName>
    </recommendedName>
</protein>
<dbReference type="InterPro" id="IPR045264">
    <property type="entry name" value="SPXM_SPX_plant"/>
</dbReference>
<evidence type="ECO:0000256" key="3">
    <source>
        <dbReference type="ARBA" id="ARBA00022692"/>
    </source>
</evidence>
<feature type="transmembrane region" description="Helical" evidence="7">
    <location>
        <begin position="602"/>
        <end position="626"/>
    </location>
</feature>
<dbReference type="SUPFAM" id="SSF103473">
    <property type="entry name" value="MFS general substrate transporter"/>
    <property type="match status" value="1"/>
</dbReference>
<comment type="subcellular location">
    <subcellularLocation>
        <location evidence="1">Membrane</location>
        <topology evidence="1">Multi-pass membrane protein</topology>
    </subcellularLocation>
</comment>
<keyword evidence="3 7" id="KW-0812">Transmembrane</keyword>
<name>A0A5N6R2R9_9ROSI</name>
<evidence type="ECO:0000256" key="6">
    <source>
        <dbReference type="SAM" id="MobiDB-lite"/>
    </source>
</evidence>
<dbReference type="InterPro" id="IPR051068">
    <property type="entry name" value="MFS_Domain-Containing_Protein"/>
</dbReference>
<dbReference type="Proteomes" id="UP000327013">
    <property type="component" value="Chromosome 5"/>
</dbReference>
<keyword evidence="4 7" id="KW-1133">Transmembrane helix</keyword>
<feature type="transmembrane region" description="Helical" evidence="7">
    <location>
        <begin position="315"/>
        <end position="332"/>
    </location>
</feature>
<dbReference type="PANTHER" id="PTHR23510">
    <property type="entry name" value="INNER MEMBRANE TRANSPORT PROTEIN YAJR"/>
    <property type="match status" value="1"/>
</dbReference>
<dbReference type="Gene3D" id="1.20.1250.20">
    <property type="entry name" value="MFS general substrate transporter like domains"/>
    <property type="match status" value="1"/>
</dbReference>
<sequence>MVAFGKKLKERQIQEWQGYYINYKLMKKKVRQYAQQIDVGTQDRRQVLKDFSRMLDNQIEKIVLFLLEQQGLLASRIAKLDEQHDALLPQPNISQIYELREAYKAVGQDLLKLLFFVEINAVGLRKILKKFDKRFGYRFTNYYVKTRANHPYSQLQQVFKHVGIGAVVGAISRNLHELQDRQGSYLSIYDHPALPLQDPVIDSINAAVDRLTHSTNFLNFLAQHALIMQDELPAPIEERVDDKKYHFMSLLLNLANTFLYMVNTYIVVPTADDYSLSLGAAATVCGVVIGAMAVAQVFSSVYFSAWSNKSYFKPLIFSSIVLFVGNILYALAYDLNSIAVLLIGRLFCGLGSARAVNRRYISDCVPLKYRMQASAGFVSASALGMACGPALAGFLQTNFKIYKLTFNEDTLPGWVMAVAWLVYLIWLCISFKEPSREIEENSIPQESNAEAVENDSLESGLKQPLLTSSEDNQQDEDGEQECDESEEACEDSHRAATSIRSAYRLLTPSVKVQLLIYFMLKYAMEILLSESSVITTYYFQWSTSTVAIFLACLGLTVLPVNIVVGSYISNMFEDRQILVASEIMVCIGVLLSFHIFSPYTVPQYVCSGLILFVSAEVLEGVNLALLSRVMSSRLSRGTYNGGLLSTEAGTIARVIADGTITLAGYLGDSRLLNVTLLPSLLICISSIIATCCTYNSLY</sequence>
<dbReference type="EMBL" id="CM017325">
    <property type="protein sequence ID" value="KAE8055238.1"/>
    <property type="molecule type" value="Genomic_DNA"/>
</dbReference>
<dbReference type="PROSITE" id="PS51382">
    <property type="entry name" value="SPX"/>
    <property type="match status" value="1"/>
</dbReference>
<dbReference type="Pfam" id="PF03105">
    <property type="entry name" value="SPX"/>
    <property type="match status" value="1"/>
</dbReference>
<evidence type="ECO:0000313" key="10">
    <source>
        <dbReference type="Proteomes" id="UP000327013"/>
    </source>
</evidence>
<organism evidence="9 10">
    <name type="scientific">Carpinus fangiana</name>
    <dbReference type="NCBI Taxonomy" id="176857"/>
    <lineage>
        <taxon>Eukaryota</taxon>
        <taxon>Viridiplantae</taxon>
        <taxon>Streptophyta</taxon>
        <taxon>Embryophyta</taxon>
        <taxon>Tracheophyta</taxon>
        <taxon>Spermatophyta</taxon>
        <taxon>Magnoliopsida</taxon>
        <taxon>eudicotyledons</taxon>
        <taxon>Gunneridae</taxon>
        <taxon>Pentapetalae</taxon>
        <taxon>rosids</taxon>
        <taxon>fabids</taxon>
        <taxon>Fagales</taxon>
        <taxon>Betulaceae</taxon>
        <taxon>Carpinus</taxon>
    </lineage>
</organism>
<feature type="compositionally biased region" description="Acidic residues" evidence="6">
    <location>
        <begin position="472"/>
        <end position="489"/>
    </location>
</feature>
<feature type="transmembrane region" description="Helical" evidence="7">
    <location>
        <begin position="411"/>
        <end position="429"/>
    </location>
</feature>
<feature type="transmembrane region" description="Helical" evidence="7">
    <location>
        <begin position="577"/>
        <end position="596"/>
    </location>
</feature>
<proteinExistence type="inferred from homology"/>
<dbReference type="GO" id="GO:1905011">
    <property type="term" value="P:transmembrane phosphate ion transport from cytosol to vacuole"/>
    <property type="evidence" value="ECO:0007669"/>
    <property type="project" value="TreeGrafter"/>
</dbReference>
<dbReference type="CDD" id="cd14479">
    <property type="entry name" value="SPX-MFS_plant"/>
    <property type="match status" value="1"/>
</dbReference>
<dbReference type="GO" id="GO:0009705">
    <property type="term" value="C:plant-type vacuole membrane"/>
    <property type="evidence" value="ECO:0007669"/>
    <property type="project" value="TreeGrafter"/>
</dbReference>
<evidence type="ECO:0000256" key="7">
    <source>
        <dbReference type="SAM" id="Phobius"/>
    </source>
</evidence>
<evidence type="ECO:0000256" key="4">
    <source>
        <dbReference type="ARBA" id="ARBA00022989"/>
    </source>
</evidence>
<feature type="transmembrane region" description="Helical" evidence="7">
    <location>
        <begin position="545"/>
        <end position="565"/>
    </location>
</feature>
<dbReference type="GO" id="GO:0022857">
    <property type="term" value="F:transmembrane transporter activity"/>
    <property type="evidence" value="ECO:0007669"/>
    <property type="project" value="InterPro"/>
</dbReference>